<evidence type="ECO:0000256" key="2">
    <source>
        <dbReference type="SAM" id="MobiDB-lite"/>
    </source>
</evidence>
<comment type="caution">
    <text evidence="3">The sequence shown here is derived from an EMBL/GenBank/DDBJ whole genome shotgun (WGS) entry which is preliminary data.</text>
</comment>
<reference evidence="4" key="1">
    <citation type="journal article" date="2019" name="Int. J. Syst. Evol. Microbiol.">
        <title>The Global Catalogue of Microorganisms (GCM) 10K type strain sequencing project: providing services to taxonomists for standard genome sequencing and annotation.</title>
        <authorList>
            <consortium name="The Broad Institute Genomics Platform"/>
            <consortium name="The Broad Institute Genome Sequencing Center for Infectious Disease"/>
            <person name="Wu L."/>
            <person name="Ma J."/>
        </authorList>
    </citation>
    <scope>NUCLEOTIDE SEQUENCE [LARGE SCALE GENOMIC DNA]</scope>
    <source>
        <strain evidence="4">CCM 8749</strain>
    </source>
</reference>
<sequence>MEAWQLIAILGAVIVLFSWMQPKRNDMGPNGGWLKEMETTLEQFSMELEAGNEKVMEQVAQMKQQYEDQIHTLRGKVEMMEQQLNAVQQSVRLEMKEMLHEQQLKLEDWKSRQSTVVPVRDKDADAPKAVPSESGSSKEDESSIATRYKDLLELYEQGKSLEHISKKFGIHKGEAQLIVTLAREEKLNRVQK</sequence>
<keyword evidence="1" id="KW-0175">Coiled coil</keyword>
<feature type="region of interest" description="Disordered" evidence="2">
    <location>
        <begin position="115"/>
        <end position="143"/>
    </location>
</feature>
<proteinExistence type="predicted"/>
<name>A0ABW1IMB8_9BACL</name>
<dbReference type="RefSeq" id="WP_379893549.1">
    <property type="nucleotide sequence ID" value="NZ_CBCSCT010000001.1"/>
</dbReference>
<protein>
    <submittedName>
        <fullName evidence="3">DUF6115 domain-containing protein</fullName>
    </submittedName>
</protein>
<accession>A0ABW1IMB8</accession>
<dbReference type="EMBL" id="JBHSQV010000036">
    <property type="protein sequence ID" value="MFC5986221.1"/>
    <property type="molecule type" value="Genomic_DNA"/>
</dbReference>
<dbReference type="Pfam" id="PF19610">
    <property type="entry name" value="DUF6115"/>
    <property type="match status" value="1"/>
</dbReference>
<dbReference type="InterPro" id="IPR046118">
    <property type="entry name" value="DUF6115"/>
</dbReference>
<evidence type="ECO:0000256" key="1">
    <source>
        <dbReference type="SAM" id="Coils"/>
    </source>
</evidence>
<dbReference type="Proteomes" id="UP001596250">
    <property type="component" value="Unassembled WGS sequence"/>
</dbReference>
<keyword evidence="4" id="KW-1185">Reference proteome</keyword>
<gene>
    <name evidence="3" type="ORF">ACFPXP_07215</name>
</gene>
<feature type="coiled-coil region" evidence="1">
    <location>
        <begin position="34"/>
        <end position="97"/>
    </location>
</feature>
<evidence type="ECO:0000313" key="4">
    <source>
        <dbReference type="Proteomes" id="UP001596250"/>
    </source>
</evidence>
<evidence type="ECO:0000313" key="3">
    <source>
        <dbReference type="EMBL" id="MFC5986221.1"/>
    </source>
</evidence>
<organism evidence="3 4">
    <name type="scientific">Marinicrinis lubricantis</name>
    <dbReference type="NCBI Taxonomy" id="2086470"/>
    <lineage>
        <taxon>Bacteria</taxon>
        <taxon>Bacillati</taxon>
        <taxon>Bacillota</taxon>
        <taxon>Bacilli</taxon>
        <taxon>Bacillales</taxon>
        <taxon>Paenibacillaceae</taxon>
    </lineage>
</organism>